<reference evidence="2 3" key="1">
    <citation type="submission" date="2022-06" db="EMBL/GenBank/DDBJ databases">
        <title>Isolation of gut microbiota from human fecal samples.</title>
        <authorList>
            <person name="Pamer E.G."/>
            <person name="Barat B."/>
            <person name="Waligurski E."/>
            <person name="Medina S."/>
            <person name="Paddock L."/>
            <person name="Mostad J."/>
        </authorList>
    </citation>
    <scope>NUCLEOTIDE SEQUENCE [LARGE SCALE GENOMIC DNA]</scope>
    <source>
        <strain evidence="2 3">SL.3.17</strain>
    </source>
</reference>
<dbReference type="SMART" id="SM00073">
    <property type="entry name" value="HPT"/>
    <property type="match status" value="1"/>
</dbReference>
<dbReference type="CDD" id="cd00088">
    <property type="entry name" value="HPT"/>
    <property type="match status" value="1"/>
</dbReference>
<dbReference type="SUPFAM" id="SSF47226">
    <property type="entry name" value="Histidine-containing phosphotransfer domain, HPT domain"/>
    <property type="match status" value="1"/>
</dbReference>
<protein>
    <submittedName>
        <fullName evidence="2">Hpt domain-containing protein</fullName>
    </submittedName>
</protein>
<evidence type="ECO:0000259" key="1">
    <source>
        <dbReference type="SMART" id="SM00073"/>
    </source>
</evidence>
<proteinExistence type="predicted"/>
<sequence length="120" mass="12954">MEEKTVLALGEAGVDTEAALRRLGGNAALYEKILMKFLDDQSFSEIGPALDQDDYETALKAAHTLKGVSANLGMDRLADACAEVVNHIRANEPDPAKNAYPELEKAYRAVCMALANEENA</sequence>
<accession>A0ABT1RQ07</accession>
<dbReference type="InterPro" id="IPR008207">
    <property type="entry name" value="Sig_transdc_His_kin_Hpt_dom"/>
</dbReference>
<evidence type="ECO:0000313" key="2">
    <source>
        <dbReference type="EMBL" id="MCQ4637281.1"/>
    </source>
</evidence>
<gene>
    <name evidence="2" type="ORF">NE619_11155</name>
</gene>
<feature type="domain" description="HPt" evidence="1">
    <location>
        <begin position="23"/>
        <end position="118"/>
    </location>
</feature>
<dbReference type="Pfam" id="PF01627">
    <property type="entry name" value="Hpt"/>
    <property type="match status" value="1"/>
</dbReference>
<dbReference type="Gene3D" id="1.20.120.160">
    <property type="entry name" value="HPT domain"/>
    <property type="match status" value="1"/>
</dbReference>
<dbReference type="InterPro" id="IPR036641">
    <property type="entry name" value="HPT_dom_sf"/>
</dbReference>
<organism evidence="2 3">
    <name type="scientific">Anaerovorax odorimutans</name>
    <dbReference type="NCBI Taxonomy" id="109327"/>
    <lineage>
        <taxon>Bacteria</taxon>
        <taxon>Bacillati</taxon>
        <taxon>Bacillota</taxon>
        <taxon>Clostridia</taxon>
        <taxon>Peptostreptococcales</taxon>
        <taxon>Anaerovoracaceae</taxon>
        <taxon>Anaerovorax</taxon>
    </lineage>
</organism>
<dbReference type="EMBL" id="JANFXK010000011">
    <property type="protein sequence ID" value="MCQ4637281.1"/>
    <property type="molecule type" value="Genomic_DNA"/>
</dbReference>
<evidence type="ECO:0000313" key="3">
    <source>
        <dbReference type="Proteomes" id="UP001524502"/>
    </source>
</evidence>
<name>A0ABT1RQ07_9FIRM</name>
<dbReference type="Proteomes" id="UP001524502">
    <property type="component" value="Unassembled WGS sequence"/>
</dbReference>
<comment type="caution">
    <text evidence="2">The sequence shown here is derived from an EMBL/GenBank/DDBJ whole genome shotgun (WGS) entry which is preliminary data.</text>
</comment>
<dbReference type="RefSeq" id="WP_256132471.1">
    <property type="nucleotide sequence ID" value="NZ_JANFXK010000011.1"/>
</dbReference>
<keyword evidence="3" id="KW-1185">Reference proteome</keyword>